<dbReference type="InterPro" id="IPR037401">
    <property type="entry name" value="SnoaL-like"/>
</dbReference>
<dbReference type="SUPFAM" id="SSF54427">
    <property type="entry name" value="NTF2-like"/>
    <property type="match status" value="1"/>
</dbReference>
<proteinExistence type="predicted"/>
<dbReference type="Gene3D" id="3.10.450.50">
    <property type="match status" value="1"/>
</dbReference>
<dbReference type="Proteomes" id="UP001597419">
    <property type="component" value="Unassembled WGS sequence"/>
</dbReference>
<dbReference type="EMBL" id="JBHUKU010000020">
    <property type="protein sequence ID" value="MFD2462829.1"/>
    <property type="molecule type" value="Genomic_DNA"/>
</dbReference>
<reference evidence="3" key="1">
    <citation type="journal article" date="2019" name="Int. J. Syst. Evol. Microbiol.">
        <title>The Global Catalogue of Microorganisms (GCM) 10K type strain sequencing project: providing services to taxonomists for standard genome sequencing and annotation.</title>
        <authorList>
            <consortium name="The Broad Institute Genomics Platform"/>
            <consortium name="The Broad Institute Genome Sequencing Center for Infectious Disease"/>
            <person name="Wu L."/>
            <person name="Ma J."/>
        </authorList>
    </citation>
    <scope>NUCLEOTIDE SEQUENCE [LARGE SCALE GENOMIC DNA]</scope>
    <source>
        <strain evidence="3">CGMCC 4.7643</strain>
    </source>
</reference>
<comment type="caution">
    <text evidence="2">The sequence shown here is derived from an EMBL/GenBank/DDBJ whole genome shotgun (WGS) entry which is preliminary data.</text>
</comment>
<organism evidence="2 3">
    <name type="scientific">Amycolatopsis samaneae</name>
    <dbReference type="NCBI Taxonomy" id="664691"/>
    <lineage>
        <taxon>Bacteria</taxon>
        <taxon>Bacillati</taxon>
        <taxon>Actinomycetota</taxon>
        <taxon>Actinomycetes</taxon>
        <taxon>Pseudonocardiales</taxon>
        <taxon>Pseudonocardiaceae</taxon>
        <taxon>Amycolatopsis</taxon>
    </lineage>
</organism>
<sequence>MSGTQKTRENARALFTRHLRLLAAGRVRDWVELFDEDGALEIGFCPPGLPWRYAGHRELHEYPRYLRQHANSRFSPPAFHDTEDPELVIAEYHSRGVAATTRRAFTQTYLSVARTKKSRIVLLRDFWNPLVVLDAFGAPAEPRGRRAA</sequence>
<dbReference type="RefSeq" id="WP_345393201.1">
    <property type="nucleotide sequence ID" value="NZ_BAABHG010000005.1"/>
</dbReference>
<evidence type="ECO:0000259" key="1">
    <source>
        <dbReference type="Pfam" id="PF12680"/>
    </source>
</evidence>
<dbReference type="InterPro" id="IPR032710">
    <property type="entry name" value="NTF2-like_dom_sf"/>
</dbReference>
<evidence type="ECO:0000313" key="2">
    <source>
        <dbReference type="EMBL" id="MFD2462829.1"/>
    </source>
</evidence>
<dbReference type="Pfam" id="PF12680">
    <property type="entry name" value="SnoaL_2"/>
    <property type="match status" value="1"/>
</dbReference>
<keyword evidence="3" id="KW-1185">Reference proteome</keyword>
<evidence type="ECO:0000313" key="3">
    <source>
        <dbReference type="Proteomes" id="UP001597419"/>
    </source>
</evidence>
<name>A0ABW5GPV0_9PSEU</name>
<feature type="domain" description="SnoaL-like" evidence="1">
    <location>
        <begin position="16"/>
        <end position="121"/>
    </location>
</feature>
<protein>
    <submittedName>
        <fullName evidence="2">Nuclear transport factor 2 family protein</fullName>
    </submittedName>
</protein>
<gene>
    <name evidence="2" type="ORF">ACFSYJ_29750</name>
</gene>
<accession>A0ABW5GPV0</accession>